<keyword evidence="8" id="KW-0808">Transferase</keyword>
<evidence type="ECO:0000313" key="12">
    <source>
        <dbReference type="EnsemblPlants" id="Pp3c18_6460V3.1"/>
    </source>
</evidence>
<dbReference type="Proteomes" id="UP000006727">
    <property type="component" value="Chromosome 18"/>
</dbReference>
<evidence type="ECO:0000313" key="11">
    <source>
        <dbReference type="EMBL" id="PNR34903.1"/>
    </source>
</evidence>
<dbReference type="Gramene" id="Pp3c18_6460V3.1">
    <property type="protein sequence ID" value="Pp3c18_6460V3.1"/>
    <property type="gene ID" value="Pp3c18_6460"/>
</dbReference>
<dbReference type="GO" id="GO:0006310">
    <property type="term" value="P:DNA recombination"/>
    <property type="evidence" value="ECO:0007669"/>
    <property type="project" value="UniProtKB-KW"/>
</dbReference>
<keyword evidence="5" id="KW-0460">Magnesium</keyword>
<evidence type="ECO:0000256" key="8">
    <source>
        <dbReference type="ARBA" id="ARBA00022932"/>
    </source>
</evidence>
<keyword evidence="7" id="KW-0695">RNA-directed DNA polymerase</keyword>
<dbReference type="InterPro" id="IPR012337">
    <property type="entry name" value="RNaseH-like_sf"/>
</dbReference>
<evidence type="ECO:0000256" key="7">
    <source>
        <dbReference type="ARBA" id="ARBA00022918"/>
    </source>
</evidence>
<dbReference type="PANTHER" id="PTHR42648:SF11">
    <property type="entry name" value="TRANSPOSON TY4-P GAG-POL POLYPROTEIN"/>
    <property type="match status" value="1"/>
</dbReference>
<evidence type="ECO:0000256" key="6">
    <source>
        <dbReference type="ARBA" id="ARBA00022908"/>
    </source>
</evidence>
<proteinExistence type="predicted"/>
<dbReference type="PaxDb" id="3218-PP1S185_79V6.1"/>
<evidence type="ECO:0000256" key="3">
    <source>
        <dbReference type="ARBA" id="ARBA00022759"/>
    </source>
</evidence>
<keyword evidence="4" id="KW-0378">Hydrolase</keyword>
<keyword evidence="2" id="KW-0479">Metal-binding</keyword>
<dbReference type="AlphaFoldDB" id="A0A2K1J044"/>
<reference evidence="11 13" key="1">
    <citation type="journal article" date="2008" name="Science">
        <title>The Physcomitrella genome reveals evolutionary insights into the conquest of land by plants.</title>
        <authorList>
            <person name="Rensing S."/>
            <person name="Lang D."/>
            <person name="Zimmer A."/>
            <person name="Terry A."/>
            <person name="Salamov A."/>
            <person name="Shapiro H."/>
            <person name="Nishiyama T."/>
            <person name="Perroud P.-F."/>
            <person name="Lindquist E."/>
            <person name="Kamisugi Y."/>
            <person name="Tanahashi T."/>
            <person name="Sakakibara K."/>
            <person name="Fujita T."/>
            <person name="Oishi K."/>
            <person name="Shin-I T."/>
            <person name="Kuroki Y."/>
            <person name="Toyoda A."/>
            <person name="Suzuki Y."/>
            <person name="Hashimoto A."/>
            <person name="Yamaguchi K."/>
            <person name="Sugano A."/>
            <person name="Kohara Y."/>
            <person name="Fujiyama A."/>
            <person name="Anterola A."/>
            <person name="Aoki S."/>
            <person name="Ashton N."/>
            <person name="Barbazuk W.B."/>
            <person name="Barker E."/>
            <person name="Bennetzen J."/>
            <person name="Bezanilla M."/>
            <person name="Blankenship R."/>
            <person name="Cho S.H."/>
            <person name="Dutcher S."/>
            <person name="Estelle M."/>
            <person name="Fawcett J.A."/>
            <person name="Gundlach H."/>
            <person name="Hanada K."/>
            <person name="Heyl A."/>
            <person name="Hicks K.A."/>
            <person name="Hugh J."/>
            <person name="Lohr M."/>
            <person name="Mayer K."/>
            <person name="Melkozernov A."/>
            <person name="Murata T."/>
            <person name="Nelson D."/>
            <person name="Pils B."/>
            <person name="Prigge M."/>
            <person name="Reiss B."/>
            <person name="Renner T."/>
            <person name="Rombauts S."/>
            <person name="Rushton P."/>
            <person name="Sanderfoot A."/>
            <person name="Schween G."/>
            <person name="Shiu S.-H."/>
            <person name="Stueber K."/>
            <person name="Theodoulou F.L."/>
            <person name="Tu H."/>
            <person name="Van de Peer Y."/>
            <person name="Verrier P.J."/>
            <person name="Waters E."/>
            <person name="Wood A."/>
            <person name="Yang L."/>
            <person name="Cove D."/>
            <person name="Cuming A."/>
            <person name="Hasebe M."/>
            <person name="Lucas S."/>
            <person name="Mishler D.B."/>
            <person name="Reski R."/>
            <person name="Grigoriev I."/>
            <person name="Quatrano R.S."/>
            <person name="Boore J.L."/>
        </authorList>
    </citation>
    <scope>NUCLEOTIDE SEQUENCE [LARGE SCALE GENOMIC DNA]</scope>
    <source>
        <strain evidence="12 13">cv. Gransden 2004</strain>
    </source>
</reference>
<keyword evidence="9" id="KW-0233">DNA recombination</keyword>
<evidence type="ECO:0000259" key="10">
    <source>
        <dbReference type="Pfam" id="PF25597"/>
    </source>
</evidence>
<organism evidence="11">
    <name type="scientific">Physcomitrium patens</name>
    <name type="common">Spreading-leaved earth moss</name>
    <name type="synonym">Physcomitrella patens</name>
    <dbReference type="NCBI Taxonomy" id="3218"/>
    <lineage>
        <taxon>Eukaryota</taxon>
        <taxon>Viridiplantae</taxon>
        <taxon>Streptophyta</taxon>
        <taxon>Embryophyta</taxon>
        <taxon>Bryophyta</taxon>
        <taxon>Bryophytina</taxon>
        <taxon>Bryopsida</taxon>
        <taxon>Funariidae</taxon>
        <taxon>Funariales</taxon>
        <taxon>Funariaceae</taxon>
        <taxon>Physcomitrium</taxon>
    </lineage>
</organism>
<dbReference type="GO" id="GO:0004519">
    <property type="term" value="F:endonuclease activity"/>
    <property type="evidence" value="ECO:0007669"/>
    <property type="project" value="UniProtKB-KW"/>
</dbReference>
<dbReference type="Pfam" id="PF25597">
    <property type="entry name" value="SH3_retrovirus"/>
    <property type="match status" value="1"/>
</dbReference>
<dbReference type="STRING" id="3218.A0A2K1J044"/>
<evidence type="ECO:0000256" key="9">
    <source>
        <dbReference type="ARBA" id="ARBA00023172"/>
    </source>
</evidence>
<feature type="domain" description="Retroviral polymerase SH3-like" evidence="10">
    <location>
        <begin position="127"/>
        <end position="178"/>
    </location>
</feature>
<dbReference type="GO" id="GO:0003964">
    <property type="term" value="F:RNA-directed DNA polymerase activity"/>
    <property type="evidence" value="ECO:0007669"/>
    <property type="project" value="UniProtKB-KW"/>
</dbReference>
<dbReference type="PANTHER" id="PTHR42648">
    <property type="entry name" value="TRANSPOSASE, PUTATIVE-RELATED"/>
    <property type="match status" value="1"/>
</dbReference>
<reference evidence="12" key="3">
    <citation type="submission" date="2020-12" db="UniProtKB">
        <authorList>
            <consortium name="EnsemblPlants"/>
        </authorList>
    </citation>
    <scope>IDENTIFICATION</scope>
</reference>
<reference evidence="11 13" key="2">
    <citation type="journal article" date="2018" name="Plant J.">
        <title>The Physcomitrella patens chromosome-scale assembly reveals moss genome structure and evolution.</title>
        <authorList>
            <person name="Lang D."/>
            <person name="Ullrich K.K."/>
            <person name="Murat F."/>
            <person name="Fuchs J."/>
            <person name="Jenkins J."/>
            <person name="Haas F.B."/>
            <person name="Piednoel M."/>
            <person name="Gundlach H."/>
            <person name="Van Bel M."/>
            <person name="Meyberg R."/>
            <person name="Vives C."/>
            <person name="Morata J."/>
            <person name="Symeonidi A."/>
            <person name="Hiss M."/>
            <person name="Muchero W."/>
            <person name="Kamisugi Y."/>
            <person name="Saleh O."/>
            <person name="Blanc G."/>
            <person name="Decker E.L."/>
            <person name="van Gessel N."/>
            <person name="Grimwood J."/>
            <person name="Hayes R.D."/>
            <person name="Graham S.W."/>
            <person name="Gunter L.E."/>
            <person name="McDaniel S.F."/>
            <person name="Hoernstein S.N.W."/>
            <person name="Larsson A."/>
            <person name="Li F.W."/>
            <person name="Perroud P.F."/>
            <person name="Phillips J."/>
            <person name="Ranjan P."/>
            <person name="Rokshar D.S."/>
            <person name="Rothfels C.J."/>
            <person name="Schneider L."/>
            <person name="Shu S."/>
            <person name="Stevenson D.W."/>
            <person name="Thummler F."/>
            <person name="Tillich M."/>
            <person name="Villarreal Aguilar J.C."/>
            <person name="Widiez T."/>
            <person name="Wong G.K."/>
            <person name="Wymore A."/>
            <person name="Zhang Y."/>
            <person name="Zimmer A.D."/>
            <person name="Quatrano R.S."/>
            <person name="Mayer K.F.X."/>
            <person name="Goodstein D."/>
            <person name="Casacuberta J.M."/>
            <person name="Vandepoele K."/>
            <person name="Reski R."/>
            <person name="Cuming A.C."/>
            <person name="Tuskan G.A."/>
            <person name="Maumus F."/>
            <person name="Salse J."/>
            <person name="Schmutz J."/>
            <person name="Rensing S.A."/>
        </authorList>
    </citation>
    <scope>NUCLEOTIDE SEQUENCE [LARGE SCALE GENOMIC DNA]</scope>
    <source>
        <strain evidence="12 13">cv. Gransden 2004</strain>
    </source>
</reference>
<keyword evidence="3" id="KW-0255">Endonuclease</keyword>
<dbReference type="GO" id="GO:0046872">
    <property type="term" value="F:metal ion binding"/>
    <property type="evidence" value="ECO:0007669"/>
    <property type="project" value="UniProtKB-KW"/>
</dbReference>
<dbReference type="EMBL" id="ABEU02000018">
    <property type="protein sequence ID" value="PNR34903.1"/>
    <property type="molecule type" value="Genomic_DNA"/>
</dbReference>
<dbReference type="InterPro" id="IPR039537">
    <property type="entry name" value="Retrotran_Ty1/copia-like"/>
</dbReference>
<accession>A0A2K1J044</accession>
<dbReference type="GO" id="GO:0016787">
    <property type="term" value="F:hydrolase activity"/>
    <property type="evidence" value="ECO:0007669"/>
    <property type="project" value="UniProtKB-KW"/>
</dbReference>
<dbReference type="GO" id="GO:0015074">
    <property type="term" value="P:DNA integration"/>
    <property type="evidence" value="ECO:0007669"/>
    <property type="project" value="UniProtKB-KW"/>
</dbReference>
<keyword evidence="8" id="KW-0548">Nucleotidyltransferase</keyword>
<evidence type="ECO:0000256" key="1">
    <source>
        <dbReference type="ARBA" id="ARBA00022722"/>
    </source>
</evidence>
<gene>
    <name evidence="11" type="ORF">PHYPA_022801</name>
</gene>
<dbReference type="EnsemblPlants" id="Pp3c18_6460V3.1">
    <property type="protein sequence ID" value="Pp3c18_6460V3.1"/>
    <property type="gene ID" value="Pp3c18_6460"/>
</dbReference>
<protein>
    <recommendedName>
        <fullName evidence="10">Retroviral polymerase SH3-like domain-containing protein</fullName>
    </recommendedName>
</protein>
<dbReference type="GO" id="GO:0003887">
    <property type="term" value="F:DNA-directed DNA polymerase activity"/>
    <property type="evidence" value="ECO:0007669"/>
    <property type="project" value="UniProtKB-KW"/>
</dbReference>
<evidence type="ECO:0000256" key="2">
    <source>
        <dbReference type="ARBA" id="ARBA00022723"/>
    </source>
</evidence>
<keyword evidence="1" id="KW-0540">Nuclease</keyword>
<keyword evidence="13" id="KW-1185">Reference proteome</keyword>
<keyword evidence="6" id="KW-0229">DNA integration</keyword>
<evidence type="ECO:0000256" key="4">
    <source>
        <dbReference type="ARBA" id="ARBA00022801"/>
    </source>
</evidence>
<dbReference type="InParanoid" id="A0A2K1J044"/>
<evidence type="ECO:0000313" key="13">
    <source>
        <dbReference type="Proteomes" id="UP000006727"/>
    </source>
</evidence>
<name>A0A2K1J044_PHYPA</name>
<keyword evidence="8" id="KW-0239">DNA-directed DNA polymerase</keyword>
<evidence type="ECO:0000256" key="5">
    <source>
        <dbReference type="ARBA" id="ARBA00022842"/>
    </source>
</evidence>
<dbReference type="SUPFAM" id="SSF53098">
    <property type="entry name" value="Ribonuclease H-like"/>
    <property type="match status" value="1"/>
</dbReference>
<dbReference type="InterPro" id="IPR057670">
    <property type="entry name" value="SH3_retrovirus"/>
</dbReference>
<sequence>MNLEEKEDSWYLDNKTSIHVTRDNNYSRRAWILSLKNKSNTLAHFTEFHQHNIVAKQKNRTIIDRAMNITIDAQLSHTLCLEVVATETYLINISPSRSNQEMSPMEKYIGKPIDLSRLKVFGCADNVYVKKPERSKLDAQAKLCIFVDYDCQTKGYRIYAPEKQKIFVTIDMQFDEQTMAILLL</sequence>